<keyword evidence="2" id="KW-1185">Reference proteome</keyword>
<evidence type="ECO:0000313" key="2">
    <source>
        <dbReference type="Proteomes" id="UP001164286"/>
    </source>
</evidence>
<comment type="caution">
    <text evidence="1">The sequence shown here is derived from an EMBL/GenBank/DDBJ whole genome shotgun (WGS) entry which is preliminary data.</text>
</comment>
<dbReference type="GeneID" id="77729317"/>
<dbReference type="AlphaFoldDB" id="A0AA38LR20"/>
<accession>A0AA38LR20</accession>
<proteinExistence type="predicted"/>
<organism evidence="1 2">
    <name type="scientific">Dioszegia hungarica</name>
    <dbReference type="NCBI Taxonomy" id="4972"/>
    <lineage>
        <taxon>Eukaryota</taxon>
        <taxon>Fungi</taxon>
        <taxon>Dikarya</taxon>
        <taxon>Basidiomycota</taxon>
        <taxon>Agaricomycotina</taxon>
        <taxon>Tremellomycetes</taxon>
        <taxon>Tremellales</taxon>
        <taxon>Bulleribasidiaceae</taxon>
        <taxon>Dioszegia</taxon>
    </lineage>
</organism>
<name>A0AA38LR20_9TREE</name>
<dbReference type="Proteomes" id="UP001164286">
    <property type="component" value="Unassembled WGS sequence"/>
</dbReference>
<gene>
    <name evidence="1" type="ORF">MKK02DRAFT_38465</name>
</gene>
<protein>
    <submittedName>
        <fullName evidence="1">Uncharacterized protein</fullName>
    </submittedName>
</protein>
<evidence type="ECO:0000313" key="1">
    <source>
        <dbReference type="EMBL" id="KAI9633807.1"/>
    </source>
</evidence>
<dbReference type="EMBL" id="JAKWFO010000008">
    <property type="protein sequence ID" value="KAI9633807.1"/>
    <property type="molecule type" value="Genomic_DNA"/>
</dbReference>
<dbReference type="RefSeq" id="XP_052943584.1">
    <property type="nucleotide sequence ID" value="XM_053090112.1"/>
</dbReference>
<sequence length="538" mass="60361">MSTSSYILTLPPISINLRPPLQALCPLPAGEEVWKEYPELRQLILGFVPLRRLPRFMLLGKEYMADVAAVMYHTVGWKQVRNNMTVATARQRLYCAAVHTIDARKLEPTPAMLHLHDLIVTQLRRKFTRLRCTLFGTTHHTFGGDEWTVHFDEPADGDQGDEGVFTVYHTLAYNVSAPPPSAGPDDAGSQDDAGQWLHALRGPRFAGLCAGIDLANLPVSLKDLVKLYQNQTAAGLDGRLSQIVAKSLIGFTVPLFRSFAAEAGSALTCLRLSSERTGAASGVAFQDLPQFVGIVREHLPSLVQLSFHLQIQEEEEANCVLPYDTLRSGGKVRILRITTDNYKGSMFNLLRLLVPMCTENLSRFAVDVQTEYDNRDWRSYQQSEYIKELRRQPAIRRTHLATIDWATLGVTKPLEVAHIEYSADGRPQHLQEGAAVLRFSAANDLRDKLARDIVPGLRRAAMRQTETAQAFRTAASSAVEPIGTVKELEKLVVSIKDFQNVVGQARERFETIDRVRTALRRDRWKLEYELGRGMTEEE</sequence>
<reference evidence="1" key="1">
    <citation type="journal article" date="2022" name="G3 (Bethesda)">
        <title>High quality genome of the basidiomycete yeast Dioszegia hungarica PDD-24b-2 isolated from cloud water.</title>
        <authorList>
            <person name="Jarrige D."/>
            <person name="Haridas S."/>
            <person name="Bleykasten-Grosshans C."/>
            <person name="Joly M."/>
            <person name="Nadalig T."/>
            <person name="Sancelme M."/>
            <person name="Vuilleumier S."/>
            <person name="Grigoriev I.V."/>
            <person name="Amato P."/>
            <person name="Bringel F."/>
        </authorList>
    </citation>
    <scope>NUCLEOTIDE SEQUENCE</scope>
    <source>
        <strain evidence="1">PDD-24b-2</strain>
    </source>
</reference>